<organism evidence="1 2">
    <name type="scientific">Phytophthora boehmeriae</name>
    <dbReference type="NCBI Taxonomy" id="109152"/>
    <lineage>
        <taxon>Eukaryota</taxon>
        <taxon>Sar</taxon>
        <taxon>Stramenopiles</taxon>
        <taxon>Oomycota</taxon>
        <taxon>Peronosporomycetes</taxon>
        <taxon>Peronosporales</taxon>
        <taxon>Peronosporaceae</taxon>
        <taxon>Phytophthora</taxon>
    </lineage>
</organism>
<gene>
    <name evidence="1" type="ORF">PHYBOEH_005320</name>
</gene>
<comment type="caution">
    <text evidence="1">The sequence shown here is derived from an EMBL/GenBank/DDBJ whole genome shotgun (WGS) entry which is preliminary data.</text>
</comment>
<dbReference type="AlphaFoldDB" id="A0A8T1XAS6"/>
<evidence type="ECO:0000313" key="2">
    <source>
        <dbReference type="Proteomes" id="UP000693981"/>
    </source>
</evidence>
<sequence>MPTDKIDSDNAQWHARLATLLTASGKHDSAASHYQRALRGLDEAAYSETQKRRLRLQWQFDLAATETKRGERQKAIDLYETILLVDPTCVEAKRNWQ</sequence>
<dbReference type="OrthoDB" id="1658288at2759"/>
<name>A0A8T1XAS6_9STRA</name>
<dbReference type="InterPro" id="IPR019734">
    <property type="entry name" value="TPR_rpt"/>
</dbReference>
<dbReference type="EMBL" id="JAGDFL010000028">
    <property type="protein sequence ID" value="KAG7400520.1"/>
    <property type="molecule type" value="Genomic_DNA"/>
</dbReference>
<dbReference type="Pfam" id="PF13176">
    <property type="entry name" value="TPR_7"/>
    <property type="match status" value="1"/>
</dbReference>
<proteinExistence type="predicted"/>
<reference evidence="1" key="1">
    <citation type="submission" date="2021-02" db="EMBL/GenBank/DDBJ databases">
        <authorList>
            <person name="Palmer J.M."/>
        </authorList>
    </citation>
    <scope>NUCLEOTIDE SEQUENCE</scope>
    <source>
        <strain evidence="1">SCRP23</strain>
    </source>
</reference>
<accession>A0A8T1XAS6</accession>
<dbReference type="Proteomes" id="UP000693981">
    <property type="component" value="Unassembled WGS sequence"/>
</dbReference>
<evidence type="ECO:0000313" key="1">
    <source>
        <dbReference type="EMBL" id="KAG7400520.1"/>
    </source>
</evidence>
<keyword evidence="2" id="KW-1185">Reference proteome</keyword>
<evidence type="ECO:0008006" key="3">
    <source>
        <dbReference type="Google" id="ProtNLM"/>
    </source>
</evidence>
<protein>
    <recommendedName>
        <fullName evidence="3">Tetratricopeptide repeat protein</fullName>
    </recommendedName>
</protein>